<feature type="non-terminal residue" evidence="1">
    <location>
        <position position="1"/>
    </location>
</feature>
<comment type="caution">
    <text evidence="1">The sequence shown here is derived from an EMBL/GenBank/DDBJ whole genome shotgun (WGS) entry which is preliminary data.</text>
</comment>
<organism evidence="1 2">
    <name type="scientific">Cetraspora pellucida</name>
    <dbReference type="NCBI Taxonomy" id="1433469"/>
    <lineage>
        <taxon>Eukaryota</taxon>
        <taxon>Fungi</taxon>
        <taxon>Fungi incertae sedis</taxon>
        <taxon>Mucoromycota</taxon>
        <taxon>Glomeromycotina</taxon>
        <taxon>Glomeromycetes</taxon>
        <taxon>Diversisporales</taxon>
        <taxon>Gigasporaceae</taxon>
        <taxon>Cetraspora</taxon>
    </lineage>
</organism>
<dbReference type="EMBL" id="CAJVPW010012924">
    <property type="protein sequence ID" value="CAG8639914.1"/>
    <property type="molecule type" value="Genomic_DNA"/>
</dbReference>
<gene>
    <name evidence="1" type="ORF">SPELUC_LOCUS8526</name>
</gene>
<dbReference type="Proteomes" id="UP000789366">
    <property type="component" value="Unassembled WGS sequence"/>
</dbReference>
<reference evidence="1" key="1">
    <citation type="submission" date="2021-06" db="EMBL/GenBank/DDBJ databases">
        <authorList>
            <person name="Kallberg Y."/>
            <person name="Tangrot J."/>
            <person name="Rosling A."/>
        </authorList>
    </citation>
    <scope>NUCLEOTIDE SEQUENCE</scope>
    <source>
        <strain evidence="1">28 12/20/2015</strain>
    </source>
</reference>
<evidence type="ECO:0000313" key="2">
    <source>
        <dbReference type="Proteomes" id="UP000789366"/>
    </source>
</evidence>
<sequence>KQKKNNFKEFFDISHPDFDQHQAIENLQSNFQGTVRFCENCLHAKTKVELEQYNQYCQECYEEAHSPEPEQAPSVMTSSSTQTSDDSKQII</sequence>
<protein>
    <submittedName>
        <fullName evidence="1">4468_t:CDS:1</fullName>
    </submittedName>
</protein>
<name>A0ACA9N9M1_9GLOM</name>
<evidence type="ECO:0000313" key="1">
    <source>
        <dbReference type="EMBL" id="CAG8639914.1"/>
    </source>
</evidence>
<accession>A0ACA9N9M1</accession>
<proteinExistence type="predicted"/>
<keyword evidence="2" id="KW-1185">Reference proteome</keyword>